<dbReference type="PRINTS" id="PR00111">
    <property type="entry name" value="ABHYDROLASE"/>
</dbReference>
<sequence>MMIRRIAVLSNLRLSRLLYPAFLLLLAGCATHDAPTPVPPSRHADLGRLVPPDRVMDVPGTGQVPMRVWRATGTPRAVVLALHGFNDSRDAWERPGPVLARQGITLYAPDQPGFGAMPDRGGWAGTDALVAAARAEAAAIARENPGLPLYVMGESMGGAVAVCMSAQDGASVETHANVSAAPPDIAGYILLAPAVLDLGAGTDATLKAMATLAPQWRLTGRELPVHVTASDDILALARLYYDPLTLRTTRTTALAGLATLMHRAAHEVGHMHGPVLAVYGGRDQLVPLAAMTRAWAHLPPGARRDFIPAGYHLLLRGRQGDKVMRDIVSWIERPDDFLPSGGDIAASTWNDARDGHAQPPFFLPAQMDGLVRK</sequence>
<dbReference type="SUPFAM" id="SSF53474">
    <property type="entry name" value="alpha/beta-Hydrolases"/>
    <property type="match status" value="1"/>
</dbReference>
<dbReference type="PROSITE" id="PS51257">
    <property type="entry name" value="PROKAR_LIPOPROTEIN"/>
    <property type="match status" value="1"/>
</dbReference>
<dbReference type="Proteomes" id="UP000248301">
    <property type="component" value="Unassembled WGS sequence"/>
</dbReference>
<organism evidence="3 4">
    <name type="scientific">Gluconacetobacter entanii</name>
    <dbReference type="NCBI Taxonomy" id="108528"/>
    <lineage>
        <taxon>Bacteria</taxon>
        <taxon>Pseudomonadati</taxon>
        <taxon>Pseudomonadota</taxon>
        <taxon>Alphaproteobacteria</taxon>
        <taxon>Acetobacterales</taxon>
        <taxon>Acetobacteraceae</taxon>
        <taxon>Gluconacetobacter</taxon>
    </lineage>
</organism>
<name>A0A318PQQ0_9PROT</name>
<evidence type="ECO:0000313" key="4">
    <source>
        <dbReference type="Proteomes" id="UP000248301"/>
    </source>
</evidence>
<accession>A0A318PQQ0</accession>
<keyword evidence="1" id="KW-0732">Signal</keyword>
<protein>
    <submittedName>
        <fullName evidence="3">Lysophospholipase</fullName>
    </submittedName>
</protein>
<dbReference type="PANTHER" id="PTHR11614">
    <property type="entry name" value="PHOSPHOLIPASE-RELATED"/>
    <property type="match status" value="1"/>
</dbReference>
<evidence type="ECO:0000313" key="3">
    <source>
        <dbReference type="EMBL" id="PYD62790.1"/>
    </source>
</evidence>
<reference evidence="3 4" key="1">
    <citation type="submission" date="2017-07" db="EMBL/GenBank/DDBJ databases">
        <title>A draft genome sequence of Gluconacetobacter entanii LTH 4560.</title>
        <authorList>
            <person name="Skraban J."/>
            <person name="Cleenwerck I."/>
            <person name="Vandamme P."/>
            <person name="Trcek J."/>
        </authorList>
    </citation>
    <scope>NUCLEOTIDE SEQUENCE [LARGE SCALE GENOMIC DNA]</scope>
    <source>
        <strain evidence="3 4">LTH 4560</strain>
    </source>
</reference>
<dbReference type="InterPro" id="IPR029058">
    <property type="entry name" value="AB_hydrolase_fold"/>
</dbReference>
<dbReference type="OrthoDB" id="9806902at2"/>
<feature type="signal peptide" evidence="1">
    <location>
        <begin position="1"/>
        <end position="32"/>
    </location>
</feature>
<dbReference type="Pfam" id="PF12146">
    <property type="entry name" value="Hydrolase_4"/>
    <property type="match status" value="1"/>
</dbReference>
<dbReference type="InterPro" id="IPR022742">
    <property type="entry name" value="Hydrolase_4"/>
</dbReference>
<dbReference type="InterPro" id="IPR000073">
    <property type="entry name" value="AB_hydrolase_1"/>
</dbReference>
<evidence type="ECO:0000259" key="2">
    <source>
        <dbReference type="Pfam" id="PF12146"/>
    </source>
</evidence>
<evidence type="ECO:0000256" key="1">
    <source>
        <dbReference type="SAM" id="SignalP"/>
    </source>
</evidence>
<feature type="chain" id="PRO_5016416525" evidence="1">
    <location>
        <begin position="33"/>
        <end position="373"/>
    </location>
</feature>
<dbReference type="EMBL" id="NKUF01000023">
    <property type="protein sequence ID" value="PYD62790.1"/>
    <property type="molecule type" value="Genomic_DNA"/>
</dbReference>
<dbReference type="InterPro" id="IPR051044">
    <property type="entry name" value="MAG_DAG_Lipase"/>
</dbReference>
<feature type="domain" description="Serine aminopeptidase S33" evidence="2">
    <location>
        <begin position="74"/>
        <end position="316"/>
    </location>
</feature>
<dbReference type="AlphaFoldDB" id="A0A318PQQ0"/>
<gene>
    <name evidence="3" type="ORF">CFR72_10575</name>
</gene>
<dbReference type="Gene3D" id="3.40.50.1820">
    <property type="entry name" value="alpha/beta hydrolase"/>
    <property type="match status" value="1"/>
</dbReference>
<proteinExistence type="predicted"/>
<comment type="caution">
    <text evidence="3">The sequence shown here is derived from an EMBL/GenBank/DDBJ whole genome shotgun (WGS) entry which is preliminary data.</text>
</comment>